<evidence type="ECO:0000313" key="2">
    <source>
        <dbReference type="Proteomes" id="UP000828048"/>
    </source>
</evidence>
<accession>A0ACB7XY19</accession>
<comment type="caution">
    <text evidence="1">The sequence shown here is derived from an EMBL/GenBank/DDBJ whole genome shotgun (WGS) entry which is preliminary data.</text>
</comment>
<evidence type="ECO:0000313" key="1">
    <source>
        <dbReference type="EMBL" id="KAH7846079.1"/>
    </source>
</evidence>
<name>A0ACB7XY19_9ERIC</name>
<dbReference type="Proteomes" id="UP000828048">
    <property type="component" value="Chromosome 5"/>
</dbReference>
<reference evidence="1 2" key="1">
    <citation type="journal article" date="2021" name="Hortic Res">
        <title>High-quality reference genome and annotation aids understanding of berry development for evergreen blueberry (Vaccinium darrowii).</title>
        <authorList>
            <person name="Yu J."/>
            <person name="Hulse-Kemp A.M."/>
            <person name="Babiker E."/>
            <person name="Staton M."/>
        </authorList>
    </citation>
    <scope>NUCLEOTIDE SEQUENCE [LARGE SCALE GENOMIC DNA]</scope>
    <source>
        <strain evidence="2">cv. NJ 8807/NJ 8810</strain>
        <tissue evidence="1">Young leaf</tissue>
    </source>
</reference>
<organism evidence="1 2">
    <name type="scientific">Vaccinium darrowii</name>
    <dbReference type="NCBI Taxonomy" id="229202"/>
    <lineage>
        <taxon>Eukaryota</taxon>
        <taxon>Viridiplantae</taxon>
        <taxon>Streptophyta</taxon>
        <taxon>Embryophyta</taxon>
        <taxon>Tracheophyta</taxon>
        <taxon>Spermatophyta</taxon>
        <taxon>Magnoliopsida</taxon>
        <taxon>eudicotyledons</taxon>
        <taxon>Gunneridae</taxon>
        <taxon>Pentapetalae</taxon>
        <taxon>asterids</taxon>
        <taxon>Ericales</taxon>
        <taxon>Ericaceae</taxon>
        <taxon>Vaccinioideae</taxon>
        <taxon>Vaccinieae</taxon>
        <taxon>Vaccinium</taxon>
    </lineage>
</organism>
<protein>
    <submittedName>
        <fullName evidence="1">Uncharacterized protein</fullName>
    </submittedName>
</protein>
<sequence length="154" mass="17982">MENEGVDNQSMVGSSHSIDPFEGLYSIEEETTEMQSNSLVDNTMVENQVVVMYIVHFMEPKCHEEITFSVAFGFMDGEKENNYTWVLDKLKDMMDPNSLLEVVVTDMELALMNAIARVFSKDTHLLCRWHIDKNVFTKCRRKFDDKTWQQFKHA</sequence>
<gene>
    <name evidence="1" type="ORF">Vadar_009520</name>
</gene>
<keyword evidence="2" id="KW-1185">Reference proteome</keyword>
<proteinExistence type="predicted"/>
<dbReference type="EMBL" id="CM037155">
    <property type="protein sequence ID" value="KAH7846079.1"/>
    <property type="molecule type" value="Genomic_DNA"/>
</dbReference>